<dbReference type="PANTHER" id="PTHR42743:SF11">
    <property type="entry name" value="AMINODEOXYCHORISMATE LYASE"/>
    <property type="match status" value="1"/>
</dbReference>
<evidence type="ECO:0000256" key="4">
    <source>
        <dbReference type="ARBA" id="ARBA00009320"/>
    </source>
</evidence>
<name>A0A5S3PUE6_9FLAO</name>
<dbReference type="InterPro" id="IPR043132">
    <property type="entry name" value="BCAT-like_C"/>
</dbReference>
<evidence type="ECO:0000256" key="5">
    <source>
        <dbReference type="ARBA" id="ARBA00013053"/>
    </source>
</evidence>
<dbReference type="InterPro" id="IPR036038">
    <property type="entry name" value="Aminotransferase-like"/>
</dbReference>
<evidence type="ECO:0000256" key="1">
    <source>
        <dbReference type="ARBA" id="ARBA00004824"/>
    </source>
</evidence>
<comment type="pathway">
    <text evidence="2">Amino-acid biosynthesis; L-valine biosynthesis; L-valine from pyruvate: step 4/4.</text>
</comment>
<evidence type="ECO:0000256" key="3">
    <source>
        <dbReference type="ARBA" id="ARBA00005072"/>
    </source>
</evidence>
<gene>
    <name evidence="9" type="ORF">FEE95_13825</name>
</gene>
<dbReference type="InterPro" id="IPR001544">
    <property type="entry name" value="Aminotrans_IV"/>
</dbReference>
<comment type="caution">
    <text evidence="9">The sequence shown here is derived from an EMBL/GenBank/DDBJ whole genome shotgun (WGS) entry which is preliminary data.</text>
</comment>
<dbReference type="CDD" id="cd00449">
    <property type="entry name" value="PLPDE_IV"/>
    <property type="match status" value="1"/>
</dbReference>
<dbReference type="GO" id="GO:0046394">
    <property type="term" value="P:carboxylic acid biosynthetic process"/>
    <property type="evidence" value="ECO:0007669"/>
    <property type="project" value="UniProtKB-ARBA"/>
</dbReference>
<protein>
    <recommendedName>
        <fullName evidence="5">branched-chain-amino-acid transaminase</fullName>
        <ecNumber evidence="5">2.6.1.42</ecNumber>
    </recommendedName>
</protein>
<comment type="catalytic activity">
    <reaction evidence="7">
        <text>L-isoleucine + 2-oxoglutarate = (S)-3-methyl-2-oxopentanoate + L-glutamate</text>
        <dbReference type="Rhea" id="RHEA:24801"/>
        <dbReference type="ChEBI" id="CHEBI:16810"/>
        <dbReference type="ChEBI" id="CHEBI:29985"/>
        <dbReference type="ChEBI" id="CHEBI:35146"/>
        <dbReference type="ChEBI" id="CHEBI:58045"/>
        <dbReference type="EC" id="2.6.1.42"/>
    </reaction>
</comment>
<dbReference type="InterPro" id="IPR050571">
    <property type="entry name" value="Class-IV_PLP-Dep_Aminotrnsfr"/>
</dbReference>
<proteinExistence type="inferred from homology"/>
<dbReference type="Gene3D" id="3.20.10.10">
    <property type="entry name" value="D-amino Acid Aminotransferase, subunit A, domain 2"/>
    <property type="match status" value="1"/>
</dbReference>
<evidence type="ECO:0000313" key="10">
    <source>
        <dbReference type="Proteomes" id="UP000310314"/>
    </source>
</evidence>
<dbReference type="Pfam" id="PF01063">
    <property type="entry name" value="Aminotran_4"/>
    <property type="match status" value="1"/>
</dbReference>
<accession>A0A5S3PUE6</accession>
<dbReference type="OrthoDB" id="9805628at2"/>
<dbReference type="Proteomes" id="UP000310314">
    <property type="component" value="Unassembled WGS sequence"/>
</dbReference>
<evidence type="ECO:0000313" key="9">
    <source>
        <dbReference type="EMBL" id="TMM57553.1"/>
    </source>
</evidence>
<comment type="pathway">
    <text evidence="3">Amino-acid biosynthesis; L-leucine biosynthesis; L-leucine from 3-methyl-2-oxobutanoate: step 4/4.</text>
</comment>
<dbReference type="SUPFAM" id="SSF56752">
    <property type="entry name" value="D-aminoacid aminotransferase-like PLP-dependent enzymes"/>
    <property type="match status" value="1"/>
</dbReference>
<dbReference type="AlphaFoldDB" id="A0A5S3PUE6"/>
<comment type="catalytic activity">
    <reaction evidence="6">
        <text>L-valine + 2-oxoglutarate = 3-methyl-2-oxobutanoate + L-glutamate</text>
        <dbReference type="Rhea" id="RHEA:24813"/>
        <dbReference type="ChEBI" id="CHEBI:11851"/>
        <dbReference type="ChEBI" id="CHEBI:16810"/>
        <dbReference type="ChEBI" id="CHEBI:29985"/>
        <dbReference type="ChEBI" id="CHEBI:57762"/>
        <dbReference type="EC" id="2.6.1.42"/>
    </reaction>
</comment>
<comment type="pathway">
    <text evidence="1">Amino-acid biosynthesis; L-isoleucine biosynthesis; L-isoleucine from 2-oxobutanoate: step 4/4.</text>
</comment>
<reference evidence="9 10" key="1">
    <citation type="submission" date="2019-05" db="EMBL/GenBank/DDBJ databases">
        <authorList>
            <person name="Zhang J.-Y."/>
            <person name="Feg X."/>
            <person name="Du Z.-J."/>
        </authorList>
    </citation>
    <scope>NUCLEOTIDE SEQUENCE [LARGE SCALE GENOMIC DNA]</scope>
    <source>
        <strain evidence="9 10">RZ26</strain>
    </source>
</reference>
<keyword evidence="9" id="KW-0808">Transferase</keyword>
<organism evidence="9 10">
    <name type="scientific">Maribacter algarum</name>
    <name type="common">ex Zhang et al. 2020</name>
    <dbReference type="NCBI Taxonomy" id="2578118"/>
    <lineage>
        <taxon>Bacteria</taxon>
        <taxon>Pseudomonadati</taxon>
        <taxon>Bacteroidota</taxon>
        <taxon>Flavobacteriia</taxon>
        <taxon>Flavobacteriales</taxon>
        <taxon>Flavobacteriaceae</taxon>
        <taxon>Maribacter</taxon>
    </lineage>
</organism>
<keyword evidence="10" id="KW-1185">Reference proteome</keyword>
<dbReference type="InterPro" id="IPR043131">
    <property type="entry name" value="BCAT-like_N"/>
</dbReference>
<dbReference type="EMBL" id="VATY01000002">
    <property type="protein sequence ID" value="TMM57553.1"/>
    <property type="molecule type" value="Genomic_DNA"/>
</dbReference>
<sequence length="284" mass="32460">MIKSVNFNGRILPESENYLSHENRGLRYGDSLFEAIRVSANKIFFWEDHYLRLMASMRILRMDIPMNFTLEFLESEILKTVASNGLSNSSVRIRLTVFRNNGGLYLPETNEVSFCIEANVLPSPFYVMDEENYEVELFKDFYVNADMMSTLKTNNRILNVVGSVFAKENGYDNCILLNQKKEVVEFLNGNIFLVKANSITTPSLKDGCLNGILRKKLIEILGKLEDYDLQEVSISPFDLQKADELFLTNSITGIRSITKYRKKEFTNLVAKDLIGKLNAAARLT</sequence>
<keyword evidence="9" id="KW-0032">Aminotransferase</keyword>
<comment type="similarity">
    <text evidence="4">Belongs to the class-IV pyridoxal-phosphate-dependent aminotransferase family.</text>
</comment>
<dbReference type="EC" id="2.6.1.42" evidence="5"/>
<evidence type="ECO:0000256" key="7">
    <source>
        <dbReference type="ARBA" id="ARBA00048798"/>
    </source>
</evidence>
<dbReference type="PANTHER" id="PTHR42743">
    <property type="entry name" value="AMINO-ACID AMINOTRANSFERASE"/>
    <property type="match status" value="1"/>
</dbReference>
<dbReference type="GO" id="GO:0004084">
    <property type="term" value="F:branched-chain-amino-acid transaminase activity"/>
    <property type="evidence" value="ECO:0007669"/>
    <property type="project" value="UniProtKB-EC"/>
</dbReference>
<evidence type="ECO:0000256" key="8">
    <source>
        <dbReference type="ARBA" id="ARBA00049229"/>
    </source>
</evidence>
<dbReference type="RefSeq" id="WP_138658572.1">
    <property type="nucleotide sequence ID" value="NZ_VATY01000002.1"/>
</dbReference>
<comment type="catalytic activity">
    <reaction evidence="8">
        <text>L-leucine + 2-oxoglutarate = 4-methyl-2-oxopentanoate + L-glutamate</text>
        <dbReference type="Rhea" id="RHEA:18321"/>
        <dbReference type="ChEBI" id="CHEBI:16810"/>
        <dbReference type="ChEBI" id="CHEBI:17865"/>
        <dbReference type="ChEBI" id="CHEBI:29985"/>
        <dbReference type="ChEBI" id="CHEBI:57427"/>
        <dbReference type="EC" id="2.6.1.42"/>
    </reaction>
</comment>
<evidence type="ECO:0000256" key="6">
    <source>
        <dbReference type="ARBA" id="ARBA00048212"/>
    </source>
</evidence>
<dbReference type="Gene3D" id="3.30.470.10">
    <property type="match status" value="1"/>
</dbReference>
<evidence type="ECO:0000256" key="2">
    <source>
        <dbReference type="ARBA" id="ARBA00004931"/>
    </source>
</evidence>